<evidence type="ECO:0000313" key="5">
    <source>
        <dbReference type="Proteomes" id="UP001596170"/>
    </source>
</evidence>
<evidence type="ECO:0000256" key="1">
    <source>
        <dbReference type="ARBA" id="ARBA00004241"/>
    </source>
</evidence>
<name>A0ABW1L1T9_9BACL</name>
<organism evidence="4 5">
    <name type="scientific">Paenisporosarcina macmurdoensis</name>
    <dbReference type="NCBI Taxonomy" id="212659"/>
    <lineage>
        <taxon>Bacteria</taxon>
        <taxon>Bacillati</taxon>
        <taxon>Bacillota</taxon>
        <taxon>Bacilli</taxon>
        <taxon>Bacillales</taxon>
        <taxon>Caryophanaceae</taxon>
        <taxon>Paenisporosarcina</taxon>
    </lineage>
</organism>
<dbReference type="NCBIfam" id="TIGR02532">
    <property type="entry name" value="IV_pilin_GFxxxE"/>
    <property type="match status" value="1"/>
</dbReference>
<keyword evidence="3" id="KW-1133">Transmembrane helix</keyword>
<evidence type="ECO:0000256" key="3">
    <source>
        <dbReference type="SAM" id="Phobius"/>
    </source>
</evidence>
<dbReference type="Proteomes" id="UP001596170">
    <property type="component" value="Unassembled WGS sequence"/>
</dbReference>
<dbReference type="InterPro" id="IPR012902">
    <property type="entry name" value="N_methyl_site"/>
</dbReference>
<protein>
    <submittedName>
        <fullName evidence="4">Prepilin-type N-terminal cleavage/methylation domain-containing protein</fullName>
    </submittedName>
</protein>
<keyword evidence="5" id="KW-1185">Reference proteome</keyword>
<keyword evidence="3" id="KW-0472">Membrane</keyword>
<evidence type="ECO:0000256" key="2">
    <source>
        <dbReference type="ARBA" id="ARBA00023287"/>
    </source>
</evidence>
<proteinExistence type="predicted"/>
<keyword evidence="3" id="KW-0812">Transmembrane</keyword>
<comment type="subcellular location">
    <subcellularLocation>
        <location evidence="1">Cell surface</location>
    </subcellularLocation>
</comment>
<comment type="caution">
    <text evidence="4">The sequence shown here is derived from an EMBL/GenBank/DDBJ whole genome shotgun (WGS) entry which is preliminary data.</text>
</comment>
<dbReference type="RefSeq" id="WP_377731841.1">
    <property type="nucleotide sequence ID" value="NZ_JBHSRI010000002.1"/>
</dbReference>
<dbReference type="Pfam" id="PF07963">
    <property type="entry name" value="N_methyl"/>
    <property type="match status" value="1"/>
</dbReference>
<keyword evidence="2" id="KW-0178">Competence</keyword>
<dbReference type="EMBL" id="JBHSRI010000002">
    <property type="protein sequence ID" value="MFC6037849.1"/>
    <property type="molecule type" value="Genomic_DNA"/>
</dbReference>
<accession>A0ABW1L1T9</accession>
<gene>
    <name evidence="4" type="ORF">ACFPYN_00150</name>
</gene>
<sequence>MQETPNIQNGMTLVEILAAILIMSLVLITFMALFIQSAKYTAHNRETLTSVEIAENIIGKVRLSDDLTGLGLLKKENIEVTAKDAFNDVDDVDDKIEVVNGGDSNYNVFLTIVNSKVKLPTLKRIKVEVNSKNPSVKNSKPFETEIFIEVSS</sequence>
<reference evidence="5" key="1">
    <citation type="journal article" date="2019" name="Int. J. Syst. Evol. Microbiol.">
        <title>The Global Catalogue of Microorganisms (GCM) 10K type strain sequencing project: providing services to taxonomists for standard genome sequencing and annotation.</title>
        <authorList>
            <consortium name="The Broad Institute Genomics Platform"/>
            <consortium name="The Broad Institute Genome Sequencing Center for Infectious Disease"/>
            <person name="Wu L."/>
            <person name="Ma J."/>
        </authorList>
    </citation>
    <scope>NUCLEOTIDE SEQUENCE [LARGE SCALE GENOMIC DNA]</scope>
    <source>
        <strain evidence="5">CCUG 54527</strain>
    </source>
</reference>
<feature type="transmembrane region" description="Helical" evidence="3">
    <location>
        <begin position="12"/>
        <end position="35"/>
    </location>
</feature>
<evidence type="ECO:0000313" key="4">
    <source>
        <dbReference type="EMBL" id="MFC6037849.1"/>
    </source>
</evidence>